<dbReference type="AlphaFoldDB" id="A0A248TIP9"/>
<organism evidence="2 3">
    <name type="scientific">Cytobacillus kochii</name>
    <dbReference type="NCBI Taxonomy" id="859143"/>
    <lineage>
        <taxon>Bacteria</taxon>
        <taxon>Bacillati</taxon>
        <taxon>Bacillota</taxon>
        <taxon>Bacilli</taxon>
        <taxon>Bacillales</taxon>
        <taxon>Bacillaceae</taxon>
        <taxon>Cytobacillus</taxon>
    </lineage>
</organism>
<dbReference type="EMBL" id="CP022983">
    <property type="protein sequence ID" value="ASV68088.1"/>
    <property type="molecule type" value="Genomic_DNA"/>
</dbReference>
<dbReference type="KEGG" id="bko:CKF48_12615"/>
<proteinExistence type="predicted"/>
<evidence type="ECO:0000259" key="1">
    <source>
        <dbReference type="PROSITE" id="PS50965"/>
    </source>
</evidence>
<sequence length="329" mass="38605">MKKNDSGTLIGYNFGKERMMFLTVYKPLEASTTLRFYRAIHSRTELPPESAYYLQSLQKGYNGEKNWAAYLNELPKNIPILYDLQFEVNQSTIQIDALCILQNKLVLFEVKNFQGNFSVDGDKWYSPSHKEMKNPLNQIKRAEPLFHQFLKKYQLNMPFDYYLIFVHPTFILYGASHQEQLILPGQIPEFLDGLKQQTFSPQRMHTKIIDTLLTNHINDIHLLHKPEYHFDQMAKGLFCGVCGGKMKRKHKKTFSCMKCHHSATVNDTVLYNIQDYMALFPERKVTTANIFDWIGGEVSKRFINYFMLNKFESHGLGKSTYYKQNKYLL</sequence>
<evidence type="ECO:0000313" key="2">
    <source>
        <dbReference type="EMBL" id="ASV68088.1"/>
    </source>
</evidence>
<protein>
    <recommendedName>
        <fullName evidence="1">NERD domain-containing protein</fullName>
    </recommendedName>
</protein>
<accession>A0A248TIP9</accession>
<feature type="domain" description="NERD" evidence="1">
    <location>
        <begin position="59"/>
        <end position="169"/>
    </location>
</feature>
<name>A0A248TIP9_9BACI</name>
<dbReference type="OrthoDB" id="2164794at2"/>
<reference evidence="2 3" key="1">
    <citation type="submission" date="2017-08" db="EMBL/GenBank/DDBJ databases">
        <title>Complete Genome Sequence of Bacillus kochii Oregon-R-modENCODE STRAIN BDGP4, isolated from Drosophila melanogaster gut.</title>
        <authorList>
            <person name="Wan K.H."/>
            <person name="Yu C."/>
            <person name="Park S."/>
            <person name="Hammonds A.S."/>
            <person name="Booth B.W."/>
            <person name="Celniker S.E."/>
        </authorList>
    </citation>
    <scope>NUCLEOTIDE SEQUENCE [LARGE SCALE GENOMIC DNA]</scope>
    <source>
        <strain evidence="2 3">BDGP4</strain>
    </source>
</reference>
<dbReference type="PROSITE" id="PS50965">
    <property type="entry name" value="NERD"/>
    <property type="match status" value="1"/>
</dbReference>
<dbReference type="InterPro" id="IPR011528">
    <property type="entry name" value="NERD"/>
</dbReference>
<dbReference type="Proteomes" id="UP000215137">
    <property type="component" value="Chromosome"/>
</dbReference>
<evidence type="ECO:0000313" key="3">
    <source>
        <dbReference type="Proteomes" id="UP000215137"/>
    </source>
</evidence>
<keyword evidence="3" id="KW-1185">Reference proteome</keyword>
<gene>
    <name evidence="2" type="ORF">CKF48_12615</name>
</gene>
<dbReference type="Pfam" id="PF08378">
    <property type="entry name" value="NERD"/>
    <property type="match status" value="1"/>
</dbReference>